<evidence type="ECO:0000313" key="2">
    <source>
        <dbReference type="EMBL" id="WEK55737.1"/>
    </source>
</evidence>
<name>A0AA95F143_9BACL</name>
<sequence length="175" mass="20812">MNLSRSESFRRIPSISLRRWIIIIVGFIVFVGVSFVLYIRSADSVHRQEEKHAIRIAEQQAAFAEVKDATVHIWEEKMWIVRGLDAEGVEWMLWERQDELVKLKVSDNFSERQMLDKFVQEHSGKEPIQLIPGWFQDQPVWEVRYWNEVGERHQAIDFYSFKDGTKLKTYELAIQ</sequence>
<accession>A0AA95F143</accession>
<keyword evidence="1" id="KW-0812">Transmembrane</keyword>
<proteinExistence type="predicted"/>
<dbReference type="InterPro" id="IPR046350">
    <property type="entry name" value="Cystatin_sf"/>
</dbReference>
<dbReference type="Gene3D" id="3.10.450.40">
    <property type="match status" value="2"/>
</dbReference>
<dbReference type="Proteomes" id="UP001178662">
    <property type="component" value="Chromosome"/>
</dbReference>
<organism evidence="2 3">
    <name type="scientific">Candidatus Cohnella colombiensis</name>
    <dbReference type="NCBI Taxonomy" id="3121368"/>
    <lineage>
        <taxon>Bacteria</taxon>
        <taxon>Bacillati</taxon>
        <taxon>Bacillota</taxon>
        <taxon>Bacilli</taxon>
        <taxon>Bacillales</taxon>
        <taxon>Paenibacillaceae</taxon>
        <taxon>Cohnella</taxon>
    </lineage>
</organism>
<dbReference type="EMBL" id="CP119317">
    <property type="protein sequence ID" value="WEK55737.1"/>
    <property type="molecule type" value="Genomic_DNA"/>
</dbReference>
<protein>
    <recommendedName>
        <fullName evidence="4">DUF5590 domain-containing protein</fullName>
    </recommendedName>
</protein>
<evidence type="ECO:0000256" key="1">
    <source>
        <dbReference type="SAM" id="Phobius"/>
    </source>
</evidence>
<reference evidence="2" key="1">
    <citation type="submission" date="2023-03" db="EMBL/GenBank/DDBJ databases">
        <title>Andean soil-derived lignocellulolytic bacterial consortium as a source of novel taxa and putative plastic-active enzymes.</title>
        <authorList>
            <person name="Diaz-Garcia L."/>
            <person name="Chuvochina M."/>
            <person name="Feuerriegel G."/>
            <person name="Bunk B."/>
            <person name="Sproer C."/>
            <person name="Streit W.R."/>
            <person name="Rodriguez L.M."/>
            <person name="Overmann J."/>
            <person name="Jimenez D.J."/>
        </authorList>
    </citation>
    <scope>NUCLEOTIDE SEQUENCE</scope>
    <source>
        <strain evidence="2">MAG 2441</strain>
    </source>
</reference>
<keyword evidence="1" id="KW-1133">Transmembrane helix</keyword>
<dbReference type="SUPFAM" id="SSF54403">
    <property type="entry name" value="Cystatin/monellin"/>
    <property type="match status" value="2"/>
</dbReference>
<evidence type="ECO:0000313" key="3">
    <source>
        <dbReference type="Proteomes" id="UP001178662"/>
    </source>
</evidence>
<dbReference type="AlphaFoldDB" id="A0AA95F143"/>
<evidence type="ECO:0008006" key="4">
    <source>
        <dbReference type="Google" id="ProtNLM"/>
    </source>
</evidence>
<feature type="transmembrane region" description="Helical" evidence="1">
    <location>
        <begin position="20"/>
        <end position="39"/>
    </location>
</feature>
<keyword evidence="3" id="KW-1185">Reference proteome</keyword>
<keyword evidence="1" id="KW-0472">Membrane</keyword>
<gene>
    <name evidence="2" type="ORF">P0Y55_06740</name>
</gene>